<evidence type="ECO:0000313" key="2">
    <source>
        <dbReference type="Proteomes" id="UP000321306"/>
    </source>
</evidence>
<dbReference type="OrthoDB" id="9803627at2"/>
<sequence length="77" mass="8711">MMFGPKTVEEFLALNPWKAVVLTDFVGAYQWRSMLAPTKERHEWGNIPVAYGRSPIQAINALMTLQVDEKGELCDSI</sequence>
<proteinExistence type="predicted"/>
<dbReference type="EMBL" id="BJXB01000001">
    <property type="protein sequence ID" value="GEM44796.1"/>
    <property type="molecule type" value="Genomic_DNA"/>
</dbReference>
<comment type="caution">
    <text evidence="1">The sequence shown here is derived from an EMBL/GenBank/DDBJ whole genome shotgun (WGS) entry which is preliminary data.</text>
</comment>
<keyword evidence="2" id="KW-1185">Reference proteome</keyword>
<name>A0A511MXD4_DEIC1</name>
<gene>
    <name evidence="1" type="ORF">DC3_04310</name>
</gene>
<dbReference type="RefSeq" id="WP_146881926.1">
    <property type="nucleotide sequence ID" value="NZ_BJXB01000001.1"/>
</dbReference>
<evidence type="ECO:0000313" key="1">
    <source>
        <dbReference type="EMBL" id="GEM44796.1"/>
    </source>
</evidence>
<protein>
    <submittedName>
        <fullName evidence="1">Uncharacterized protein</fullName>
    </submittedName>
</protein>
<accession>A0A511MXD4</accession>
<reference evidence="1 2" key="1">
    <citation type="submission" date="2019-07" db="EMBL/GenBank/DDBJ databases">
        <title>Whole genome shotgun sequence of Deinococcus cellulosilyticus NBRC 106333.</title>
        <authorList>
            <person name="Hosoyama A."/>
            <person name="Uohara A."/>
            <person name="Ohji S."/>
            <person name="Ichikawa N."/>
        </authorList>
    </citation>
    <scope>NUCLEOTIDE SEQUENCE [LARGE SCALE GENOMIC DNA]</scope>
    <source>
        <strain evidence="1 2">NBRC 106333</strain>
    </source>
</reference>
<dbReference type="Proteomes" id="UP000321306">
    <property type="component" value="Unassembled WGS sequence"/>
</dbReference>
<dbReference type="AlphaFoldDB" id="A0A511MXD4"/>
<organism evidence="1 2">
    <name type="scientific">Deinococcus cellulosilyticus (strain DSM 18568 / NBRC 106333 / KACC 11606 / 5516J-15)</name>
    <dbReference type="NCBI Taxonomy" id="1223518"/>
    <lineage>
        <taxon>Bacteria</taxon>
        <taxon>Thermotogati</taxon>
        <taxon>Deinococcota</taxon>
        <taxon>Deinococci</taxon>
        <taxon>Deinococcales</taxon>
        <taxon>Deinococcaceae</taxon>
        <taxon>Deinococcus</taxon>
    </lineage>
</organism>